<evidence type="ECO:0000313" key="3">
    <source>
        <dbReference type="Proteomes" id="UP000233767"/>
    </source>
</evidence>
<reference evidence="1 3" key="1">
    <citation type="submission" date="2017-12" db="EMBL/GenBank/DDBJ databases">
        <title>Genomic Encyclopedia of Type Strains, Phase III (KMG-III): the genomes of soil and plant-associated and newly described type strains.</title>
        <authorList>
            <person name="Whitman W."/>
        </authorList>
    </citation>
    <scope>NUCLEOTIDE SEQUENCE [LARGE SCALE GENOMIC DNA]</scope>
    <source>
        <strain evidence="1 3">IP-10</strain>
    </source>
</reference>
<dbReference type="EMBL" id="PJND01000008">
    <property type="protein sequence ID" value="PKW21138.1"/>
    <property type="molecule type" value="Genomic_DNA"/>
</dbReference>
<keyword evidence="3" id="KW-1185">Reference proteome</keyword>
<dbReference type="Proteomes" id="UP000275027">
    <property type="component" value="Unassembled WGS sequence"/>
</dbReference>
<dbReference type="EMBL" id="RCCB01000011">
    <property type="protein sequence ID" value="RLJ30224.1"/>
    <property type="molecule type" value="Genomic_DNA"/>
</dbReference>
<evidence type="ECO:0000313" key="4">
    <source>
        <dbReference type="Proteomes" id="UP000275027"/>
    </source>
</evidence>
<evidence type="ECO:0000313" key="2">
    <source>
        <dbReference type="EMBL" id="RLJ30224.1"/>
    </source>
</evidence>
<evidence type="ECO:0000313" key="1">
    <source>
        <dbReference type="EMBL" id="PKW21138.1"/>
    </source>
</evidence>
<comment type="caution">
    <text evidence="2">The sequence shown here is derived from an EMBL/GenBank/DDBJ whole genome shotgun (WGS) entry which is preliminary data.</text>
</comment>
<gene>
    <name evidence="1" type="ORF">B0G92_2422</name>
    <name evidence="2" type="ORF">CLV50_1628</name>
</gene>
<dbReference type="AlphaFoldDB" id="A0A497UU92"/>
<dbReference type="Proteomes" id="UP000233767">
    <property type="component" value="Unassembled WGS sequence"/>
</dbReference>
<protein>
    <submittedName>
        <fullName evidence="2">Uncharacterized protein</fullName>
    </submittedName>
</protein>
<reference evidence="2 4" key="2">
    <citation type="submission" date="2018-10" db="EMBL/GenBank/DDBJ databases">
        <title>Genomic Encyclopedia of Archaeal and Bacterial Type Strains, Phase II (KMG-II): from individual species to whole genera.</title>
        <authorList>
            <person name="Goeker M."/>
        </authorList>
    </citation>
    <scope>NUCLEOTIDE SEQUENCE [LARGE SCALE GENOMIC DNA]</scope>
    <source>
        <strain evidence="2 4">DSM 21886</strain>
    </source>
</reference>
<name>A0A497UU92_9FLAO</name>
<organism evidence="2 4">
    <name type="scientific">Flavobacterium lindanitolerans</name>
    <dbReference type="NCBI Taxonomy" id="428988"/>
    <lineage>
        <taxon>Bacteria</taxon>
        <taxon>Pseudomonadati</taxon>
        <taxon>Bacteroidota</taxon>
        <taxon>Flavobacteriia</taxon>
        <taxon>Flavobacteriales</taxon>
        <taxon>Flavobacteriaceae</taxon>
        <taxon>Flavobacterium</taxon>
    </lineage>
</organism>
<accession>A0A497UU92</accession>
<proteinExistence type="predicted"/>
<sequence>MAPEKAKTEREKKSVLNYSREGNRNLLYNIATNIVNDN</sequence>